<dbReference type="EMBL" id="CP050964">
    <property type="protein sequence ID" value="QIX93938.1"/>
    <property type="molecule type" value="Genomic_DNA"/>
</dbReference>
<dbReference type="NCBIfam" id="NF045478">
    <property type="entry name" value="XF1762_fam"/>
    <property type="match status" value="1"/>
</dbReference>
<name>A0AAP9M527_9FIRM</name>
<organism evidence="1 2">
    <name type="scientific">Enterocloster clostridioformis</name>
    <dbReference type="NCBI Taxonomy" id="1531"/>
    <lineage>
        <taxon>Bacteria</taxon>
        <taxon>Bacillati</taxon>
        <taxon>Bacillota</taxon>
        <taxon>Clostridia</taxon>
        <taxon>Lachnospirales</taxon>
        <taxon>Lachnospiraceae</taxon>
        <taxon>Enterocloster</taxon>
    </lineage>
</organism>
<sequence length="150" mass="17022">MRYQIIPITFKEAKAFVDMYHRHHVAPQGYKFAVAATDGDIILGVIIAGRPVSRYRDDGETLEVTRLCVKKGYKNLCSLLYSKVSHIAKEMGYKSLITYTLHEESGKSLLASGFILIGNNRGGSWNSKSRRRTDKHPVTGKNIWYKCLVR</sequence>
<evidence type="ECO:0000313" key="2">
    <source>
        <dbReference type="Proteomes" id="UP000501069"/>
    </source>
</evidence>
<dbReference type="InterPro" id="IPR053780">
    <property type="entry name" value="Gp66-like"/>
</dbReference>
<dbReference type="InterPro" id="IPR016181">
    <property type="entry name" value="Acyl_CoA_acyltransferase"/>
</dbReference>
<gene>
    <name evidence="1" type="ORF">FOC47_00145</name>
</gene>
<evidence type="ECO:0000313" key="1">
    <source>
        <dbReference type="EMBL" id="QIX93938.1"/>
    </source>
</evidence>
<dbReference type="Gene3D" id="3.40.630.30">
    <property type="match status" value="1"/>
</dbReference>
<proteinExistence type="predicted"/>
<dbReference type="SUPFAM" id="SSF55729">
    <property type="entry name" value="Acyl-CoA N-acyltransferases (Nat)"/>
    <property type="match status" value="1"/>
</dbReference>
<dbReference type="Proteomes" id="UP000501069">
    <property type="component" value="Chromosome"/>
</dbReference>
<reference evidence="1 2" key="1">
    <citation type="submission" date="2019-11" db="EMBL/GenBank/DDBJ databases">
        <title>FDA dAtabase for Regulatory Grade micrObial Sequences (FDA-ARGOS): Supporting development and validation of Infectious Disease Dx tests.</title>
        <authorList>
            <person name="Turner S."/>
            <person name="Byrd R."/>
            <person name="Tallon L."/>
            <person name="Sadzewicz L."/>
            <person name="Vavikolanu K."/>
            <person name="Mehta A."/>
            <person name="Aluvathingal J."/>
            <person name="Nadendla S."/>
            <person name="Myers T."/>
            <person name="Yan Y."/>
            <person name="Sichtig H."/>
        </authorList>
    </citation>
    <scope>NUCLEOTIDE SEQUENCE [LARGE SCALE GENOMIC DNA]</scope>
    <source>
        <strain evidence="1 2">FDAARGOS_739</strain>
    </source>
</reference>
<protein>
    <submittedName>
        <fullName evidence="1">GNAT family N-acetyltransferase</fullName>
    </submittedName>
</protein>
<dbReference type="AlphaFoldDB" id="A0AAP9M527"/>
<accession>A0AAP9M527</accession>